<feature type="region of interest" description="Disordered" evidence="5">
    <location>
        <begin position="171"/>
        <end position="198"/>
    </location>
</feature>
<evidence type="ECO:0000256" key="4">
    <source>
        <dbReference type="ARBA" id="ARBA00023242"/>
    </source>
</evidence>
<keyword evidence="4" id="KW-0539">Nucleus</keyword>
<dbReference type="Proteomes" id="UP001153678">
    <property type="component" value="Unassembled WGS sequence"/>
</dbReference>
<feature type="region of interest" description="Disordered" evidence="5">
    <location>
        <begin position="1"/>
        <end position="47"/>
    </location>
</feature>
<feature type="compositionally biased region" description="Basic and acidic residues" evidence="5">
    <location>
        <begin position="352"/>
        <end position="364"/>
    </location>
</feature>
<feature type="compositionally biased region" description="Basic residues" evidence="5">
    <location>
        <begin position="29"/>
        <end position="41"/>
    </location>
</feature>
<dbReference type="OrthoDB" id="5836119at2759"/>
<dbReference type="GO" id="GO:0003677">
    <property type="term" value="F:DNA binding"/>
    <property type="evidence" value="ECO:0007669"/>
    <property type="project" value="InterPro"/>
</dbReference>
<feature type="compositionally biased region" description="Basic and acidic residues" evidence="5">
    <location>
        <begin position="184"/>
        <end position="195"/>
    </location>
</feature>
<dbReference type="GO" id="GO:0005666">
    <property type="term" value="C:RNA polymerase III complex"/>
    <property type="evidence" value="ECO:0007669"/>
    <property type="project" value="InterPro"/>
</dbReference>
<dbReference type="GO" id="GO:0042797">
    <property type="term" value="P:tRNA transcription by RNA polymerase III"/>
    <property type="evidence" value="ECO:0007669"/>
    <property type="project" value="TreeGrafter"/>
</dbReference>
<evidence type="ECO:0000256" key="1">
    <source>
        <dbReference type="ARBA" id="ARBA00004123"/>
    </source>
</evidence>
<feature type="compositionally biased region" description="Basic and acidic residues" evidence="5">
    <location>
        <begin position="326"/>
        <end position="339"/>
    </location>
</feature>
<reference evidence="6" key="1">
    <citation type="submission" date="2022-08" db="EMBL/GenBank/DDBJ databases">
        <authorList>
            <person name="Kallberg Y."/>
            <person name="Tangrot J."/>
            <person name="Rosling A."/>
        </authorList>
    </citation>
    <scope>NUCLEOTIDE SEQUENCE</scope>
    <source>
        <strain evidence="6">Wild A</strain>
    </source>
</reference>
<protein>
    <submittedName>
        <fullName evidence="6">3379_t:CDS:1</fullName>
    </submittedName>
</protein>
<feature type="region of interest" description="Disordered" evidence="5">
    <location>
        <begin position="312"/>
        <end position="380"/>
    </location>
</feature>
<name>A0A9W4WVK3_9GLOM</name>
<feature type="compositionally biased region" description="Low complexity" evidence="5">
    <location>
        <begin position="565"/>
        <end position="579"/>
    </location>
</feature>
<feature type="compositionally biased region" description="Basic residues" evidence="5">
    <location>
        <begin position="548"/>
        <end position="560"/>
    </location>
</feature>
<proteinExistence type="predicted"/>
<dbReference type="InterPro" id="IPR007811">
    <property type="entry name" value="RPC4"/>
</dbReference>
<evidence type="ECO:0000313" key="6">
    <source>
        <dbReference type="EMBL" id="CAI2175368.1"/>
    </source>
</evidence>
<dbReference type="Pfam" id="PF05132">
    <property type="entry name" value="RNA_pol_Rpc4"/>
    <property type="match status" value="1"/>
</dbReference>
<feature type="compositionally biased region" description="Basic residues" evidence="5">
    <location>
        <begin position="748"/>
        <end position="767"/>
    </location>
</feature>
<gene>
    <name evidence="6" type="ORF">FWILDA_LOCUS7056</name>
</gene>
<keyword evidence="7" id="KW-1185">Reference proteome</keyword>
<dbReference type="EMBL" id="CAMKVN010001351">
    <property type="protein sequence ID" value="CAI2175368.1"/>
    <property type="molecule type" value="Genomic_DNA"/>
</dbReference>
<feature type="region of interest" description="Disordered" evidence="5">
    <location>
        <begin position="80"/>
        <end position="99"/>
    </location>
</feature>
<dbReference type="AlphaFoldDB" id="A0A9W4WVK3"/>
<feature type="compositionally biased region" description="Polar residues" evidence="5">
    <location>
        <begin position="715"/>
        <end position="726"/>
    </location>
</feature>
<keyword evidence="2" id="KW-0240">DNA-directed RNA polymerase</keyword>
<feature type="region of interest" description="Disordered" evidence="5">
    <location>
        <begin position="467"/>
        <end position="656"/>
    </location>
</feature>
<evidence type="ECO:0000256" key="2">
    <source>
        <dbReference type="ARBA" id="ARBA00022478"/>
    </source>
</evidence>
<feature type="compositionally biased region" description="Polar residues" evidence="5">
    <location>
        <begin position="480"/>
        <end position="490"/>
    </location>
</feature>
<sequence>MADEAFESQLLPKRGRGRPKGVRGTVRPRTTRGKTRGRGRGRSTEDEDLISIEINKTLEQAGLHSSDINMNLEAEINQPTSPYLSRAPSPTPSFASISSGRRLGSLSHDLPAPGRLASVRTAPTGHYFLSTSSRVTLRGTQKKIFVPTIPEAHRRPQPTIAADAITPELFDIGDNEPFTSGTDSRGRGTDRERGARGRGRFVPDMVASGPFAFGSNANFQPLDTTNVFSTSVIEERKSRTDYAEDFESFREDPWAPDILLVEHEREDTAGILEGKDVIDNEKSKEIKRKMIQFVEEENHLLCFQLPTVLPEFEPSKRPRMNGPNDRSSHLDKGKGRATDKLGPGPPVMPSSVKEKGKSKEREQDNSEDAVNGNNKPEGQIGRLIVRRSGKMQMIFGDFTFDVTAGLNRTFLENAVVIDSSQESVFNLGQITQHLKKSSKVPEQNVDTQDVTPVSNVVMPADIEEKFKPINNGISSSPPSTQTEQATSPAVTPNKKNNTPKKRKVSKPSPVEEETVEDKPETISLDQTVIEEREQPVLSIKKEKDTSVRKRNRILPQRGKKLNSDTQLPPTQLQTTTQLQNEIPQVRPLPPPSSQPLLEIQKPQKTRGPSTPKRKVKAPVFTVSVVTEKDDQKSSNNAVPIIPTDESNTSKPKEVVVKEEPKEINEIVTQKKPPRIVIKPKRKRIIKSKETISSEDEVLEEEPVIPNKIMKAPTISESLGSLNSQPKSSKKRGNANGIDTNKDSAVKSRVTRQRTKTTNKVKTGRGRRKLIRLGDDEIERDLSKFSDAETIKNETDEKLDQLINQISENRQKVYSGEQEREQAGVIIDLPFGG</sequence>
<keyword evidence="3" id="KW-0804">Transcription</keyword>
<feature type="region of interest" description="Disordered" evidence="5">
    <location>
        <begin position="715"/>
        <end position="767"/>
    </location>
</feature>
<accession>A0A9W4WVK3</accession>
<organism evidence="6 7">
    <name type="scientific">Funneliformis geosporum</name>
    <dbReference type="NCBI Taxonomy" id="1117311"/>
    <lineage>
        <taxon>Eukaryota</taxon>
        <taxon>Fungi</taxon>
        <taxon>Fungi incertae sedis</taxon>
        <taxon>Mucoromycota</taxon>
        <taxon>Glomeromycotina</taxon>
        <taxon>Glomeromycetes</taxon>
        <taxon>Glomerales</taxon>
        <taxon>Glomeraceae</taxon>
        <taxon>Funneliformis</taxon>
    </lineage>
</organism>
<dbReference type="PANTHER" id="PTHR13408">
    <property type="entry name" value="DNA-DIRECTED RNA POLYMERASE III"/>
    <property type="match status" value="1"/>
</dbReference>
<evidence type="ECO:0000256" key="3">
    <source>
        <dbReference type="ARBA" id="ARBA00023163"/>
    </source>
</evidence>
<evidence type="ECO:0000256" key="5">
    <source>
        <dbReference type="SAM" id="MobiDB-lite"/>
    </source>
</evidence>
<evidence type="ECO:0000313" key="7">
    <source>
        <dbReference type="Proteomes" id="UP001153678"/>
    </source>
</evidence>
<comment type="caution">
    <text evidence="6">The sequence shown here is derived from an EMBL/GenBank/DDBJ whole genome shotgun (WGS) entry which is preliminary data.</text>
</comment>
<feature type="compositionally biased region" description="Basic and acidic residues" evidence="5">
    <location>
        <begin position="529"/>
        <end position="547"/>
    </location>
</feature>
<comment type="subcellular location">
    <subcellularLocation>
        <location evidence="1">Nucleus</location>
    </subcellularLocation>
</comment>
<dbReference type="PANTHER" id="PTHR13408:SF0">
    <property type="entry name" value="DNA-DIRECTED RNA POLYMERASE III SUBUNIT RPC4"/>
    <property type="match status" value="1"/>
</dbReference>